<name>A0A2T7PUW2_POMCA</name>
<comment type="caution">
    <text evidence="1">The sequence shown here is derived from an EMBL/GenBank/DDBJ whole genome shotgun (WGS) entry which is preliminary data.</text>
</comment>
<dbReference type="Proteomes" id="UP000245119">
    <property type="component" value="Linkage Group LG2"/>
</dbReference>
<evidence type="ECO:0000313" key="2">
    <source>
        <dbReference type="Proteomes" id="UP000245119"/>
    </source>
</evidence>
<reference evidence="1 2" key="1">
    <citation type="submission" date="2018-04" db="EMBL/GenBank/DDBJ databases">
        <title>The genome of golden apple snail Pomacea canaliculata provides insight into stress tolerance and invasive adaptation.</title>
        <authorList>
            <person name="Liu C."/>
            <person name="Liu B."/>
            <person name="Ren Y."/>
            <person name="Zhang Y."/>
            <person name="Wang H."/>
            <person name="Li S."/>
            <person name="Jiang F."/>
            <person name="Yin L."/>
            <person name="Zhang G."/>
            <person name="Qian W."/>
            <person name="Fan W."/>
        </authorList>
    </citation>
    <scope>NUCLEOTIDE SEQUENCE [LARGE SCALE GENOMIC DNA]</scope>
    <source>
        <strain evidence="1">SZHN2017</strain>
        <tissue evidence="1">Muscle</tissue>
    </source>
</reference>
<dbReference type="AlphaFoldDB" id="A0A2T7PUW2"/>
<sequence length="205" mass="21809">MRRERETEVVTTKAIATPSTNANTVTFDDVRFTTPVTSVTTTTTRATTTTNRPTSDVSTVLTAISRVTAGHTVVPDDVHTTTTGVHDVMSGVTNLSGGINTNHGKRFMTPSSTTNCPATPQDPLTSGLLIAAWALLMLLISALNLPRDVHLLRHGPAAKQPRQVHLHMLRQGVGCSRDARNLCVDPSSSGACQGEGTMKCDSYPS</sequence>
<gene>
    <name evidence="1" type="ORF">C0Q70_04208</name>
</gene>
<dbReference type="OrthoDB" id="5958943at2759"/>
<protein>
    <submittedName>
        <fullName evidence="1">Uncharacterized protein</fullName>
    </submittedName>
</protein>
<proteinExistence type="predicted"/>
<accession>A0A2T7PUW2</accession>
<evidence type="ECO:0000313" key="1">
    <source>
        <dbReference type="EMBL" id="PVD37213.1"/>
    </source>
</evidence>
<keyword evidence="2" id="KW-1185">Reference proteome</keyword>
<organism evidence="1 2">
    <name type="scientific">Pomacea canaliculata</name>
    <name type="common">Golden apple snail</name>
    <dbReference type="NCBI Taxonomy" id="400727"/>
    <lineage>
        <taxon>Eukaryota</taxon>
        <taxon>Metazoa</taxon>
        <taxon>Spiralia</taxon>
        <taxon>Lophotrochozoa</taxon>
        <taxon>Mollusca</taxon>
        <taxon>Gastropoda</taxon>
        <taxon>Caenogastropoda</taxon>
        <taxon>Architaenioglossa</taxon>
        <taxon>Ampullarioidea</taxon>
        <taxon>Ampullariidae</taxon>
        <taxon>Pomacea</taxon>
    </lineage>
</organism>
<dbReference type="EMBL" id="PZQS01000002">
    <property type="protein sequence ID" value="PVD37213.1"/>
    <property type="molecule type" value="Genomic_DNA"/>
</dbReference>